<feature type="transmembrane region" description="Helical" evidence="1">
    <location>
        <begin position="20"/>
        <end position="38"/>
    </location>
</feature>
<organism evidence="2 3">
    <name type="scientific">Deinococcus oregonensis</name>
    <dbReference type="NCBI Taxonomy" id="1805970"/>
    <lineage>
        <taxon>Bacteria</taxon>
        <taxon>Thermotogati</taxon>
        <taxon>Deinococcota</taxon>
        <taxon>Deinococci</taxon>
        <taxon>Deinococcales</taxon>
        <taxon>Deinococcaceae</taxon>
        <taxon>Deinococcus</taxon>
    </lineage>
</organism>
<dbReference type="Proteomes" id="UP001589733">
    <property type="component" value="Unassembled WGS sequence"/>
</dbReference>
<gene>
    <name evidence="2" type="ORF">ACFFLM_25335</name>
</gene>
<dbReference type="RefSeq" id="WP_380017052.1">
    <property type="nucleotide sequence ID" value="NZ_JBHLYR010000084.1"/>
</dbReference>
<keyword evidence="1" id="KW-0812">Transmembrane</keyword>
<protein>
    <submittedName>
        <fullName evidence="2">ABC transporter permease</fullName>
    </submittedName>
</protein>
<comment type="caution">
    <text evidence="2">The sequence shown here is derived from an EMBL/GenBank/DDBJ whole genome shotgun (WGS) entry which is preliminary data.</text>
</comment>
<feature type="transmembrane region" description="Helical" evidence="1">
    <location>
        <begin position="233"/>
        <end position="252"/>
    </location>
</feature>
<feature type="transmembrane region" description="Helical" evidence="1">
    <location>
        <begin position="104"/>
        <end position="127"/>
    </location>
</feature>
<feature type="transmembrane region" description="Helical" evidence="1">
    <location>
        <begin position="190"/>
        <end position="212"/>
    </location>
</feature>
<dbReference type="Pfam" id="PF12730">
    <property type="entry name" value="ABC2_membrane_4"/>
    <property type="match status" value="1"/>
</dbReference>
<keyword evidence="1" id="KW-1133">Transmembrane helix</keyword>
<dbReference type="PANTHER" id="PTHR37305">
    <property type="entry name" value="INTEGRAL MEMBRANE PROTEIN-RELATED"/>
    <property type="match status" value="1"/>
</dbReference>
<proteinExistence type="predicted"/>
<sequence length="257" mass="27296">MLTLITLEFLKLLGSRSARLALIVCFVLPLLWAFAPRLEVLMKVAVVSGWQIPAISIGIAVQFLIPLFIAVTVAEMIGTEVSQGTLAPLLLRPVDRTTVIASKLIVALSYPVLLVGVTVIGSLLAGIPRGFGEFTGGTGMGPGLFVGVGTLTSNQALAEVLRGSLLAAIMLMPIAALALLYGVLLLNTAAAALATFATLNLMRLLVVFPDTIQRVLLTSHLNLYAQQTDITQPLILLIIYTVGFGLMAVFAFDRRDV</sequence>
<reference evidence="2 3" key="1">
    <citation type="submission" date="2024-09" db="EMBL/GenBank/DDBJ databases">
        <authorList>
            <person name="Sun Q."/>
            <person name="Mori K."/>
        </authorList>
    </citation>
    <scope>NUCLEOTIDE SEQUENCE [LARGE SCALE GENOMIC DNA]</scope>
    <source>
        <strain evidence="2 3">JCM 13503</strain>
    </source>
</reference>
<name>A0ABV6B8N2_9DEIO</name>
<dbReference type="EMBL" id="JBHLYR010000084">
    <property type="protein sequence ID" value="MFB9995276.1"/>
    <property type="molecule type" value="Genomic_DNA"/>
</dbReference>
<evidence type="ECO:0000256" key="1">
    <source>
        <dbReference type="SAM" id="Phobius"/>
    </source>
</evidence>
<keyword evidence="3" id="KW-1185">Reference proteome</keyword>
<accession>A0ABV6B8N2</accession>
<evidence type="ECO:0000313" key="2">
    <source>
        <dbReference type="EMBL" id="MFB9995276.1"/>
    </source>
</evidence>
<feature type="transmembrane region" description="Helical" evidence="1">
    <location>
        <begin position="165"/>
        <end position="184"/>
    </location>
</feature>
<evidence type="ECO:0000313" key="3">
    <source>
        <dbReference type="Proteomes" id="UP001589733"/>
    </source>
</evidence>
<dbReference type="PANTHER" id="PTHR37305:SF1">
    <property type="entry name" value="MEMBRANE PROTEIN"/>
    <property type="match status" value="1"/>
</dbReference>
<keyword evidence="1" id="KW-0472">Membrane</keyword>
<feature type="transmembrane region" description="Helical" evidence="1">
    <location>
        <begin position="50"/>
        <end position="74"/>
    </location>
</feature>